<organism evidence="5 6">
    <name type="scientific">Candidatus Amesbacteria bacterium RIFOXYB1_FULL_44_23</name>
    <dbReference type="NCBI Taxonomy" id="1797263"/>
    <lineage>
        <taxon>Bacteria</taxon>
        <taxon>Candidatus Amesiibacteriota</taxon>
    </lineage>
</organism>
<dbReference type="InterPro" id="IPR003593">
    <property type="entry name" value="AAA+_ATPase"/>
</dbReference>
<evidence type="ECO:0000313" key="6">
    <source>
        <dbReference type="Proteomes" id="UP000176424"/>
    </source>
</evidence>
<keyword evidence="1" id="KW-0813">Transport</keyword>
<dbReference type="Gene3D" id="3.40.50.300">
    <property type="entry name" value="P-loop containing nucleotide triphosphate hydrolases"/>
    <property type="match status" value="1"/>
</dbReference>
<evidence type="ECO:0000256" key="1">
    <source>
        <dbReference type="ARBA" id="ARBA00022448"/>
    </source>
</evidence>
<dbReference type="InterPro" id="IPR027417">
    <property type="entry name" value="P-loop_NTPase"/>
</dbReference>
<gene>
    <name evidence="5" type="ORF">A2397_03500</name>
</gene>
<dbReference type="EMBL" id="MEXR01000055">
    <property type="protein sequence ID" value="OGD08568.1"/>
    <property type="molecule type" value="Genomic_DNA"/>
</dbReference>
<name>A0A1F4ZR49_9BACT</name>
<dbReference type="Pfam" id="PF00005">
    <property type="entry name" value="ABC_tran"/>
    <property type="match status" value="1"/>
</dbReference>
<dbReference type="PROSITE" id="PS00211">
    <property type="entry name" value="ABC_TRANSPORTER_1"/>
    <property type="match status" value="1"/>
</dbReference>
<keyword evidence="3 5" id="KW-0067">ATP-binding</keyword>
<dbReference type="InterPro" id="IPR017911">
    <property type="entry name" value="MacB-like_ATP-bd"/>
</dbReference>
<dbReference type="InterPro" id="IPR017871">
    <property type="entry name" value="ABC_transporter-like_CS"/>
</dbReference>
<reference evidence="5 6" key="1">
    <citation type="journal article" date="2016" name="Nat. Commun.">
        <title>Thousands of microbial genomes shed light on interconnected biogeochemical processes in an aquifer system.</title>
        <authorList>
            <person name="Anantharaman K."/>
            <person name="Brown C.T."/>
            <person name="Hug L.A."/>
            <person name="Sharon I."/>
            <person name="Castelle C.J."/>
            <person name="Probst A.J."/>
            <person name="Thomas B.C."/>
            <person name="Singh A."/>
            <person name="Wilkins M.J."/>
            <person name="Karaoz U."/>
            <person name="Brodie E.L."/>
            <person name="Williams K.H."/>
            <person name="Hubbard S.S."/>
            <person name="Banfield J.F."/>
        </authorList>
    </citation>
    <scope>NUCLEOTIDE SEQUENCE [LARGE SCALE GENOMIC DNA]</scope>
</reference>
<dbReference type="PROSITE" id="PS50893">
    <property type="entry name" value="ABC_TRANSPORTER_2"/>
    <property type="match status" value="1"/>
</dbReference>
<dbReference type="PANTHER" id="PTHR24220:SF86">
    <property type="entry name" value="ABC TRANSPORTER ABCH.1"/>
    <property type="match status" value="1"/>
</dbReference>
<dbReference type="InterPro" id="IPR015854">
    <property type="entry name" value="ABC_transpr_LolD-like"/>
</dbReference>
<dbReference type="GO" id="GO:0005524">
    <property type="term" value="F:ATP binding"/>
    <property type="evidence" value="ECO:0007669"/>
    <property type="project" value="UniProtKB-KW"/>
</dbReference>
<dbReference type="PANTHER" id="PTHR24220">
    <property type="entry name" value="IMPORT ATP-BINDING PROTEIN"/>
    <property type="match status" value="1"/>
</dbReference>
<accession>A0A1F4ZR49</accession>
<dbReference type="SMART" id="SM00382">
    <property type="entry name" value="AAA"/>
    <property type="match status" value="1"/>
</dbReference>
<protein>
    <submittedName>
        <fullName evidence="5">Macrolide ABC transporter ATP-binding protein</fullName>
    </submittedName>
</protein>
<proteinExistence type="predicted"/>
<dbReference type="InterPro" id="IPR003439">
    <property type="entry name" value="ABC_transporter-like_ATP-bd"/>
</dbReference>
<dbReference type="GO" id="GO:0022857">
    <property type="term" value="F:transmembrane transporter activity"/>
    <property type="evidence" value="ECO:0007669"/>
    <property type="project" value="TreeGrafter"/>
</dbReference>
<sequence length="234" mass="25969">MSNEQSKNKKIPVVRFENVSRVYGDPNDAETVVKALDEVSFEIYKGEYVAITGPSGSGKSTLLHLLGLLDRQTSGDIFIDGVETDKLNDSQLAKLRNQKIGFVFQQFNLLRRTAAWKNVELPLIYSNVRPKERRERATRELETVGLGTRLNNMPSQLSGGQQQRVAIARALVTNPAILLADEPTGNLDSKSGAAIMQLFEELHQKGVTVVMVTHDPDKAKLADRQIIVKDGRVD</sequence>
<evidence type="ECO:0000256" key="3">
    <source>
        <dbReference type="ARBA" id="ARBA00022840"/>
    </source>
</evidence>
<dbReference type="FunFam" id="3.40.50.300:FF:000032">
    <property type="entry name" value="Export ABC transporter ATP-binding protein"/>
    <property type="match status" value="1"/>
</dbReference>
<dbReference type="AlphaFoldDB" id="A0A1F4ZR49"/>
<keyword evidence="2" id="KW-0547">Nucleotide-binding</keyword>
<dbReference type="SUPFAM" id="SSF52540">
    <property type="entry name" value="P-loop containing nucleoside triphosphate hydrolases"/>
    <property type="match status" value="1"/>
</dbReference>
<dbReference type="Proteomes" id="UP000176424">
    <property type="component" value="Unassembled WGS sequence"/>
</dbReference>
<evidence type="ECO:0000256" key="2">
    <source>
        <dbReference type="ARBA" id="ARBA00022741"/>
    </source>
</evidence>
<comment type="caution">
    <text evidence="5">The sequence shown here is derived from an EMBL/GenBank/DDBJ whole genome shotgun (WGS) entry which is preliminary data.</text>
</comment>
<evidence type="ECO:0000313" key="5">
    <source>
        <dbReference type="EMBL" id="OGD08568.1"/>
    </source>
</evidence>
<dbReference type="GO" id="GO:0005886">
    <property type="term" value="C:plasma membrane"/>
    <property type="evidence" value="ECO:0007669"/>
    <property type="project" value="TreeGrafter"/>
</dbReference>
<dbReference type="GO" id="GO:0016887">
    <property type="term" value="F:ATP hydrolysis activity"/>
    <property type="evidence" value="ECO:0007669"/>
    <property type="project" value="InterPro"/>
</dbReference>
<dbReference type="CDD" id="cd03255">
    <property type="entry name" value="ABC_MJ0796_LolCDE_FtsE"/>
    <property type="match status" value="1"/>
</dbReference>
<feature type="domain" description="ABC transporter" evidence="4">
    <location>
        <begin position="14"/>
        <end position="234"/>
    </location>
</feature>
<dbReference type="GO" id="GO:0098796">
    <property type="term" value="C:membrane protein complex"/>
    <property type="evidence" value="ECO:0007669"/>
    <property type="project" value="UniProtKB-ARBA"/>
</dbReference>
<dbReference type="STRING" id="1797263.A2397_03500"/>
<evidence type="ECO:0000259" key="4">
    <source>
        <dbReference type="PROSITE" id="PS50893"/>
    </source>
</evidence>